<dbReference type="InterPro" id="IPR050902">
    <property type="entry name" value="ABC_Transporter_SBP"/>
</dbReference>
<protein>
    <submittedName>
        <fullName evidence="3">ABC transporter substrate-binding protein</fullName>
    </submittedName>
</protein>
<accession>A0ABW0I5F2</accession>
<evidence type="ECO:0000313" key="3">
    <source>
        <dbReference type="EMBL" id="MFC5408760.1"/>
    </source>
</evidence>
<dbReference type="PANTHER" id="PTHR30535:SF35">
    <property type="entry name" value="PERIPLASMIC BINDING PROTEIN"/>
    <property type="match status" value="1"/>
</dbReference>
<evidence type="ECO:0000259" key="2">
    <source>
        <dbReference type="PROSITE" id="PS50983"/>
    </source>
</evidence>
<keyword evidence="1" id="KW-0732">Signal</keyword>
<comment type="caution">
    <text evidence="3">The sequence shown here is derived from an EMBL/GenBank/DDBJ whole genome shotgun (WGS) entry which is preliminary data.</text>
</comment>
<organism evidence="3 4">
    <name type="scientific">Larkinella bovis</name>
    <dbReference type="NCBI Taxonomy" id="683041"/>
    <lineage>
        <taxon>Bacteria</taxon>
        <taxon>Pseudomonadati</taxon>
        <taxon>Bacteroidota</taxon>
        <taxon>Cytophagia</taxon>
        <taxon>Cytophagales</taxon>
        <taxon>Spirosomataceae</taxon>
        <taxon>Larkinella</taxon>
    </lineage>
</organism>
<proteinExistence type="predicted"/>
<dbReference type="SUPFAM" id="SSF53807">
    <property type="entry name" value="Helical backbone' metal receptor"/>
    <property type="match status" value="1"/>
</dbReference>
<dbReference type="PROSITE" id="PS50983">
    <property type="entry name" value="FE_B12_PBP"/>
    <property type="match status" value="1"/>
</dbReference>
<dbReference type="NCBIfam" id="NF038402">
    <property type="entry name" value="TroA_like"/>
    <property type="match status" value="1"/>
</dbReference>
<dbReference type="Proteomes" id="UP001596106">
    <property type="component" value="Unassembled WGS sequence"/>
</dbReference>
<dbReference type="PANTHER" id="PTHR30535">
    <property type="entry name" value="VITAMIN B12-BINDING PROTEIN"/>
    <property type="match status" value="1"/>
</dbReference>
<dbReference type="Gene3D" id="3.40.50.1980">
    <property type="entry name" value="Nitrogenase molybdenum iron protein domain"/>
    <property type="match status" value="2"/>
</dbReference>
<dbReference type="Pfam" id="PF01497">
    <property type="entry name" value="Peripla_BP_2"/>
    <property type="match status" value="1"/>
</dbReference>
<dbReference type="InterPro" id="IPR002491">
    <property type="entry name" value="ABC_transptr_periplasmic_BD"/>
</dbReference>
<reference evidence="4" key="1">
    <citation type="journal article" date="2019" name="Int. J. Syst. Evol. Microbiol.">
        <title>The Global Catalogue of Microorganisms (GCM) 10K type strain sequencing project: providing services to taxonomists for standard genome sequencing and annotation.</title>
        <authorList>
            <consortium name="The Broad Institute Genomics Platform"/>
            <consortium name="The Broad Institute Genome Sequencing Center for Infectious Disease"/>
            <person name="Wu L."/>
            <person name="Ma J."/>
        </authorList>
    </citation>
    <scope>NUCLEOTIDE SEQUENCE [LARGE SCALE GENOMIC DNA]</scope>
    <source>
        <strain evidence="4">CCUG 55250</strain>
    </source>
</reference>
<dbReference type="EMBL" id="JBHSMA010000001">
    <property type="protein sequence ID" value="MFC5408760.1"/>
    <property type="molecule type" value="Genomic_DNA"/>
</dbReference>
<evidence type="ECO:0000256" key="1">
    <source>
        <dbReference type="ARBA" id="ARBA00022729"/>
    </source>
</evidence>
<dbReference type="InterPro" id="IPR054828">
    <property type="entry name" value="Vit_B12_bind_prot"/>
</dbReference>
<feature type="domain" description="Fe/B12 periplasmic-binding" evidence="2">
    <location>
        <begin position="66"/>
        <end position="320"/>
    </location>
</feature>
<name>A0ABW0I5F2_9BACT</name>
<gene>
    <name evidence="3" type="ORF">ACFPMF_05545</name>
</gene>
<keyword evidence="4" id="KW-1185">Reference proteome</keyword>
<evidence type="ECO:0000313" key="4">
    <source>
        <dbReference type="Proteomes" id="UP001596106"/>
    </source>
</evidence>
<sequence length="320" mass="36130">MNKTRDFQVLSKEVLSLWQGMSFDRKNTEWNFQSYRLILFFWTRPSDKSEKMDSLRPSMPATPPQRIVSVVPSQTELLFDLGLDREIAGVTKFCIHPAEKVKQKPKVGGTKTLDLHRIHALKPDLILANREENTREQIEVLQRSYPVLVTDVTTIADALAMIQVVGTAVGCGPEAGQVVQRITAAFQQGGFEICNRVASDVQVEAGNSVAYLIWRKPYMIAARQTFIHSVLETGGFRNAFADQTRYPVISENELKAARPDYLFLSSEPYPFSEKHRAELQAVCPDARVVLVDGELFSWYGSRMLHLPAYIQALRRTIGLA</sequence>
<dbReference type="RefSeq" id="WP_379841948.1">
    <property type="nucleotide sequence ID" value="NZ_JBHSMA010000001.1"/>
</dbReference>